<evidence type="ECO:0000313" key="2">
    <source>
        <dbReference type="Proteomes" id="UP000075902"/>
    </source>
</evidence>
<name>A0A182TVQ7_9DIPT</name>
<reference evidence="2" key="1">
    <citation type="submission" date="2014-01" db="EMBL/GenBank/DDBJ databases">
        <title>The Genome Sequence of Anopheles melas CM1001059_A (V2).</title>
        <authorList>
            <consortium name="The Broad Institute Genomics Platform"/>
            <person name="Neafsey D.E."/>
            <person name="Besansky N."/>
            <person name="Howell P."/>
            <person name="Walton C."/>
            <person name="Young S.K."/>
            <person name="Zeng Q."/>
            <person name="Gargeya S."/>
            <person name="Fitzgerald M."/>
            <person name="Haas B."/>
            <person name="Abouelleil A."/>
            <person name="Allen A.W."/>
            <person name="Alvarado L."/>
            <person name="Arachchi H.M."/>
            <person name="Berlin A.M."/>
            <person name="Chapman S.B."/>
            <person name="Gainer-Dewar J."/>
            <person name="Goldberg J."/>
            <person name="Griggs A."/>
            <person name="Gujja S."/>
            <person name="Hansen M."/>
            <person name="Howarth C."/>
            <person name="Imamovic A."/>
            <person name="Ireland A."/>
            <person name="Larimer J."/>
            <person name="McCowan C."/>
            <person name="Murphy C."/>
            <person name="Pearson M."/>
            <person name="Poon T.W."/>
            <person name="Priest M."/>
            <person name="Roberts A."/>
            <person name="Saif S."/>
            <person name="Shea T."/>
            <person name="Sisk P."/>
            <person name="Sykes S."/>
            <person name="Wortman J."/>
            <person name="Nusbaum C."/>
            <person name="Birren B."/>
        </authorList>
    </citation>
    <scope>NUCLEOTIDE SEQUENCE [LARGE SCALE GENOMIC DNA]</scope>
    <source>
        <strain evidence="2">CM1001059</strain>
    </source>
</reference>
<dbReference type="EnsemblMetazoa" id="AMEC009139-RA">
    <property type="protein sequence ID" value="AMEC009139-PA"/>
    <property type="gene ID" value="AMEC009139"/>
</dbReference>
<reference evidence="1" key="2">
    <citation type="submission" date="2020-05" db="UniProtKB">
        <authorList>
            <consortium name="EnsemblMetazoa"/>
        </authorList>
    </citation>
    <scope>IDENTIFICATION</scope>
    <source>
        <strain evidence="1">CM1001059</strain>
    </source>
</reference>
<sequence length="155" mass="17062">MNHRMENHVLQKSGRPTCPAWLRGSSTSGSQSLAIPAFDGPARVGVAGQRKATANTILSRKTKHDHTVWDPQRRASFRRYVPCVRFTQMLTFYIDCVSWRRGVLVLFPAVGRAVLAIVKRTNLRTIGLSFKMHFALGEQHAGCGPSFPSLGGDAG</sequence>
<keyword evidence="2" id="KW-1185">Reference proteome</keyword>
<organism evidence="1 2">
    <name type="scientific">Anopheles melas</name>
    <dbReference type="NCBI Taxonomy" id="34690"/>
    <lineage>
        <taxon>Eukaryota</taxon>
        <taxon>Metazoa</taxon>
        <taxon>Ecdysozoa</taxon>
        <taxon>Arthropoda</taxon>
        <taxon>Hexapoda</taxon>
        <taxon>Insecta</taxon>
        <taxon>Pterygota</taxon>
        <taxon>Neoptera</taxon>
        <taxon>Endopterygota</taxon>
        <taxon>Diptera</taxon>
        <taxon>Nematocera</taxon>
        <taxon>Culicoidea</taxon>
        <taxon>Culicidae</taxon>
        <taxon>Anophelinae</taxon>
        <taxon>Anopheles</taxon>
    </lineage>
</organism>
<dbReference type="Proteomes" id="UP000075902">
    <property type="component" value="Unassembled WGS sequence"/>
</dbReference>
<dbReference type="VEuPathDB" id="VectorBase:AMEC009139"/>
<dbReference type="AlphaFoldDB" id="A0A182TVQ7"/>
<evidence type="ECO:0000313" key="1">
    <source>
        <dbReference type="EnsemblMetazoa" id="AMEC009139-PA"/>
    </source>
</evidence>
<protein>
    <submittedName>
        <fullName evidence="1">Uncharacterized protein</fullName>
    </submittedName>
</protein>
<accession>A0A182TVQ7</accession>
<proteinExistence type="predicted"/>